<feature type="transmembrane region" description="Helical" evidence="1">
    <location>
        <begin position="18"/>
        <end position="40"/>
    </location>
</feature>
<feature type="transmembrane region" description="Helical" evidence="1">
    <location>
        <begin position="60"/>
        <end position="84"/>
    </location>
</feature>
<dbReference type="Proteomes" id="UP000557392">
    <property type="component" value="Unassembled WGS sequence"/>
</dbReference>
<feature type="transmembrane region" description="Helical" evidence="1">
    <location>
        <begin position="167"/>
        <end position="189"/>
    </location>
</feature>
<keyword evidence="1" id="KW-0812">Transmembrane</keyword>
<evidence type="ECO:0000313" key="2">
    <source>
        <dbReference type="EMBL" id="MBB4096652.1"/>
    </source>
</evidence>
<evidence type="ECO:0008006" key="4">
    <source>
        <dbReference type="Google" id="ProtNLM"/>
    </source>
</evidence>
<dbReference type="RefSeq" id="WP_183993709.1">
    <property type="nucleotide sequence ID" value="NZ_JACIEH010000001.1"/>
</dbReference>
<protein>
    <recommendedName>
        <fullName evidence="4">DUF2306 domain-containing protein</fullName>
    </recommendedName>
</protein>
<dbReference type="Pfam" id="PF10067">
    <property type="entry name" value="DUF2306"/>
    <property type="match status" value="1"/>
</dbReference>
<keyword evidence="1" id="KW-0472">Membrane</keyword>
<proteinExistence type="predicted"/>
<feature type="transmembrane region" description="Helical" evidence="1">
    <location>
        <begin position="240"/>
        <end position="263"/>
    </location>
</feature>
<evidence type="ECO:0000313" key="3">
    <source>
        <dbReference type="Proteomes" id="UP000557392"/>
    </source>
</evidence>
<feature type="transmembrane region" description="Helical" evidence="1">
    <location>
        <begin position="136"/>
        <end position="155"/>
    </location>
</feature>
<dbReference type="AlphaFoldDB" id="A0A7W6NUS2"/>
<comment type="caution">
    <text evidence="2">The sequence shown here is derived from an EMBL/GenBank/DDBJ whole genome shotgun (WGS) entry which is preliminary data.</text>
</comment>
<feature type="transmembrane region" description="Helical" evidence="1">
    <location>
        <begin position="209"/>
        <end position="228"/>
    </location>
</feature>
<reference evidence="2 3" key="1">
    <citation type="submission" date="2020-08" db="EMBL/GenBank/DDBJ databases">
        <title>Genomic Encyclopedia of Type Strains, Phase IV (KMG-IV): sequencing the most valuable type-strain genomes for metagenomic binning, comparative biology and taxonomic classification.</title>
        <authorList>
            <person name="Goeker M."/>
        </authorList>
    </citation>
    <scope>NUCLEOTIDE SEQUENCE [LARGE SCALE GENOMIC DNA]</scope>
    <source>
        <strain evidence="2 3">DSM 101806</strain>
    </source>
</reference>
<accession>A0A7W6NUS2</accession>
<dbReference type="EMBL" id="JACIEH010000001">
    <property type="protein sequence ID" value="MBB4096652.1"/>
    <property type="molecule type" value="Genomic_DNA"/>
</dbReference>
<gene>
    <name evidence="2" type="ORF">GGR46_000185</name>
</gene>
<feature type="transmembrane region" description="Helical" evidence="1">
    <location>
        <begin position="105"/>
        <end position="124"/>
    </location>
</feature>
<sequence>MADKTVAAWSVKALRGSVIFWFAVATIGQLAFVAYIAGFYGRAAMAGDFERWNKVLVGGYVPGGLAGNIVLAAHLLLAAVITLGGPAQLLPWIRRHHPRLHRWNGRIYMLTALLISLGGLYMVWTRGTAGGPSLRIGISLNGLLIVGAAIIAWRFARLRRFAEHRRWALRTFVLASGVWFFRVGLMFWILANRGPVGIGPDFDGPFVRAWAFGCYLAPLAMLELYLAAERRGPLSRFATAVGFGSLTLAAGVGIFGAVMAMWLPRMLH</sequence>
<dbReference type="InterPro" id="IPR018750">
    <property type="entry name" value="DUF2306_membrane"/>
</dbReference>
<evidence type="ECO:0000256" key="1">
    <source>
        <dbReference type="SAM" id="Phobius"/>
    </source>
</evidence>
<keyword evidence="1" id="KW-1133">Transmembrane helix</keyword>
<keyword evidence="3" id="KW-1185">Reference proteome</keyword>
<organism evidence="2 3">
    <name type="scientific">Sphingomonas kyeonggiensis</name>
    <dbReference type="NCBI Taxonomy" id="1268553"/>
    <lineage>
        <taxon>Bacteria</taxon>
        <taxon>Pseudomonadati</taxon>
        <taxon>Pseudomonadota</taxon>
        <taxon>Alphaproteobacteria</taxon>
        <taxon>Sphingomonadales</taxon>
        <taxon>Sphingomonadaceae</taxon>
        <taxon>Sphingomonas</taxon>
    </lineage>
</organism>
<name>A0A7W6NUS2_9SPHN</name>